<evidence type="ECO:0000313" key="4">
    <source>
        <dbReference type="Proteomes" id="UP001140453"/>
    </source>
</evidence>
<keyword evidence="1" id="KW-0539">Nucleus</keyword>
<dbReference type="OrthoDB" id="3251668at2759"/>
<keyword evidence="2" id="KW-1133">Transmembrane helix</keyword>
<gene>
    <name evidence="3" type="ORF">N0V93_000622</name>
</gene>
<reference evidence="3" key="1">
    <citation type="submission" date="2022-10" db="EMBL/GenBank/DDBJ databases">
        <title>Tapping the CABI collections for fungal endophytes: first genome assemblies for Collariella, Neodidymelliopsis, Ascochyta clinopodiicola, Didymella pomorum, Didymosphaeria variabile, Neocosmospora piperis and Neocucurbitaria cava.</title>
        <authorList>
            <person name="Hill R."/>
        </authorList>
    </citation>
    <scope>NUCLEOTIDE SEQUENCE</scope>
    <source>
        <strain evidence="3">IMI 355082</strain>
    </source>
</reference>
<evidence type="ECO:0000256" key="2">
    <source>
        <dbReference type="SAM" id="Phobius"/>
    </source>
</evidence>
<evidence type="ECO:0000256" key="1">
    <source>
        <dbReference type="ARBA" id="ARBA00023242"/>
    </source>
</evidence>
<sequence>MEKGNKARGSFCYHELMENGSLLHQRLQQGLARLERESFKKRNFDITAVLRSYYRPDGAHQLRIDEQISATRIWALAAMAYLSVVVTGWSAATRTTASSIAIAMQLLYGISSPAVLRSLAWPFYVLGCLATKEQEQLFTHMATSMGPLLEFGTIGEAIRIMNRVWEMRDSGELDVGNWDLAACSRVFGTYVLMI</sequence>
<evidence type="ECO:0000313" key="3">
    <source>
        <dbReference type="EMBL" id="KAJ4396403.1"/>
    </source>
</evidence>
<protein>
    <submittedName>
        <fullName evidence="3">Uncharacterized protein</fullName>
    </submittedName>
</protein>
<comment type="caution">
    <text evidence="3">The sequence shown here is derived from an EMBL/GenBank/DDBJ whole genome shotgun (WGS) entry which is preliminary data.</text>
</comment>
<organism evidence="3 4">
    <name type="scientific">Gnomoniopsis smithogilvyi</name>
    <dbReference type="NCBI Taxonomy" id="1191159"/>
    <lineage>
        <taxon>Eukaryota</taxon>
        <taxon>Fungi</taxon>
        <taxon>Dikarya</taxon>
        <taxon>Ascomycota</taxon>
        <taxon>Pezizomycotina</taxon>
        <taxon>Sordariomycetes</taxon>
        <taxon>Sordariomycetidae</taxon>
        <taxon>Diaporthales</taxon>
        <taxon>Gnomoniaceae</taxon>
        <taxon>Gnomoniopsis</taxon>
    </lineage>
</organism>
<accession>A0A9W8Z254</accession>
<keyword evidence="2" id="KW-0472">Membrane</keyword>
<dbReference type="Proteomes" id="UP001140453">
    <property type="component" value="Unassembled WGS sequence"/>
</dbReference>
<dbReference type="Pfam" id="PF11951">
    <property type="entry name" value="Fungal_trans_2"/>
    <property type="match status" value="1"/>
</dbReference>
<dbReference type="InterPro" id="IPR021858">
    <property type="entry name" value="Fun_TF"/>
</dbReference>
<dbReference type="EMBL" id="JAPEVB010000001">
    <property type="protein sequence ID" value="KAJ4396403.1"/>
    <property type="molecule type" value="Genomic_DNA"/>
</dbReference>
<proteinExistence type="predicted"/>
<name>A0A9W8Z254_9PEZI</name>
<dbReference type="AlphaFoldDB" id="A0A9W8Z254"/>
<feature type="transmembrane region" description="Helical" evidence="2">
    <location>
        <begin position="73"/>
        <end position="91"/>
    </location>
</feature>
<keyword evidence="2" id="KW-0812">Transmembrane</keyword>
<keyword evidence="4" id="KW-1185">Reference proteome</keyword>